<evidence type="ECO:0000313" key="9">
    <source>
        <dbReference type="Proteomes" id="UP000030960"/>
    </source>
</evidence>
<feature type="transmembrane region" description="Helical" evidence="7">
    <location>
        <begin position="294"/>
        <end position="321"/>
    </location>
</feature>
<evidence type="ECO:0000256" key="6">
    <source>
        <dbReference type="ARBA" id="ARBA00023136"/>
    </source>
</evidence>
<dbReference type="EMBL" id="JSUQ01000009">
    <property type="protein sequence ID" value="KHQ52876.1"/>
    <property type="molecule type" value="Genomic_DNA"/>
</dbReference>
<dbReference type="InterPro" id="IPR045621">
    <property type="entry name" value="BPD_transp_1_N"/>
</dbReference>
<feature type="transmembrane region" description="Helical" evidence="7">
    <location>
        <begin position="248"/>
        <end position="274"/>
    </location>
</feature>
<evidence type="ECO:0000256" key="7">
    <source>
        <dbReference type="RuleBase" id="RU363032"/>
    </source>
</evidence>
<protein>
    <submittedName>
        <fullName evidence="8">Oligopeptide transport system permease protein OppB</fullName>
    </submittedName>
</protein>
<feature type="transmembrane region" description="Helical" evidence="7">
    <location>
        <begin position="102"/>
        <end position="125"/>
    </location>
</feature>
<comment type="similarity">
    <text evidence="7">Belongs to the binding-protein-dependent transport system permease family.</text>
</comment>
<keyword evidence="9" id="KW-1185">Reference proteome</keyword>
<reference evidence="8 9" key="1">
    <citation type="submission" date="2014-10" db="EMBL/GenBank/DDBJ databases">
        <title>Genome sequence of Ponticoccus sp. strain UMTAT08 isolated from clonal culture of toxic dinoflagellate Alexandrium tamiyavanichii.</title>
        <authorList>
            <person name="Gan H.Y."/>
            <person name="Muhd D.-D."/>
            <person name="Mohd Noor M.E."/>
            <person name="Yeong Y.S."/>
            <person name="Usup G."/>
        </authorList>
    </citation>
    <scope>NUCLEOTIDE SEQUENCE [LARGE SCALE GENOMIC DNA]</scope>
    <source>
        <strain evidence="8 9">UMTAT08</strain>
    </source>
</reference>
<proteinExistence type="inferred from homology"/>
<evidence type="ECO:0000256" key="2">
    <source>
        <dbReference type="ARBA" id="ARBA00022448"/>
    </source>
</evidence>
<dbReference type="AlphaFoldDB" id="A0A0B3S873"/>
<dbReference type="InterPro" id="IPR035906">
    <property type="entry name" value="MetI-like_sf"/>
</dbReference>
<dbReference type="CDD" id="cd06261">
    <property type="entry name" value="TM_PBP2"/>
    <property type="match status" value="1"/>
</dbReference>
<dbReference type="InterPro" id="IPR000515">
    <property type="entry name" value="MetI-like"/>
</dbReference>
<dbReference type="Pfam" id="PF19300">
    <property type="entry name" value="BPD_transp_1_N"/>
    <property type="match status" value="1"/>
</dbReference>
<evidence type="ECO:0000313" key="8">
    <source>
        <dbReference type="EMBL" id="KHQ52876.1"/>
    </source>
</evidence>
<dbReference type="PANTHER" id="PTHR43163:SF6">
    <property type="entry name" value="DIPEPTIDE TRANSPORT SYSTEM PERMEASE PROTEIN DPPB-RELATED"/>
    <property type="match status" value="1"/>
</dbReference>
<keyword evidence="3" id="KW-1003">Cell membrane</keyword>
<keyword evidence="6 7" id="KW-0472">Membrane</keyword>
<evidence type="ECO:0000256" key="1">
    <source>
        <dbReference type="ARBA" id="ARBA00004651"/>
    </source>
</evidence>
<dbReference type="RefSeq" id="WP_043141498.1">
    <property type="nucleotide sequence ID" value="NZ_AP022337.1"/>
</dbReference>
<evidence type="ECO:0000256" key="3">
    <source>
        <dbReference type="ARBA" id="ARBA00022475"/>
    </source>
</evidence>
<dbReference type="Pfam" id="PF00528">
    <property type="entry name" value="BPD_transp_1"/>
    <property type="match status" value="1"/>
</dbReference>
<accession>A0A0B3S873</accession>
<keyword evidence="4 7" id="KW-0812">Transmembrane</keyword>
<dbReference type="PANTHER" id="PTHR43163">
    <property type="entry name" value="DIPEPTIDE TRANSPORT SYSTEM PERMEASE PROTEIN DPPB-RELATED"/>
    <property type="match status" value="1"/>
</dbReference>
<organism evidence="8 9">
    <name type="scientific">Mameliella alba</name>
    <dbReference type="NCBI Taxonomy" id="561184"/>
    <lineage>
        <taxon>Bacteria</taxon>
        <taxon>Pseudomonadati</taxon>
        <taxon>Pseudomonadota</taxon>
        <taxon>Alphaproteobacteria</taxon>
        <taxon>Rhodobacterales</taxon>
        <taxon>Roseobacteraceae</taxon>
        <taxon>Mameliella</taxon>
    </lineage>
</organism>
<gene>
    <name evidence="8" type="ORF">OA50_02419</name>
</gene>
<keyword evidence="5 7" id="KW-1133">Transmembrane helix</keyword>
<sequence length="328" mass="36518">MIWRYILKRIIWMIPFMFAVSVVAFLLIQAPPGDYLTTYIAKLGESNELLDQASIDNLRARFGLDQPLYVQYFKWVANLLQGDFGMSFEWRQPVSDLVWERMGLTLCLSFATLLFTWAVAFPIGVYSAVHKYSIGDYIATTIGFIGLATPNFLLALILMYIGVVHFGTDVGGLFSPEYQNAPWSAAKVWNLVEHLWLPVIVLGTSATASLIRIMRANLLDELNKPYVDTARAKGLSEFALIMKYPVRVALNPFISTIGWVLPNLVSGAVVTAIVLSLPTAGPLMLQALLSQDMYLAGAFVLLLSSLTVIGMLISDILLVLLDPRVRYE</sequence>
<comment type="caution">
    <text evidence="8">The sequence shown here is derived from an EMBL/GenBank/DDBJ whole genome shotgun (WGS) entry which is preliminary data.</text>
</comment>
<feature type="transmembrane region" description="Helical" evidence="7">
    <location>
        <begin position="137"/>
        <end position="161"/>
    </location>
</feature>
<keyword evidence="2 7" id="KW-0813">Transport</keyword>
<dbReference type="GO" id="GO:0055085">
    <property type="term" value="P:transmembrane transport"/>
    <property type="evidence" value="ECO:0007669"/>
    <property type="project" value="InterPro"/>
</dbReference>
<name>A0A0B3S873_9RHOB</name>
<dbReference type="GO" id="GO:0005886">
    <property type="term" value="C:plasma membrane"/>
    <property type="evidence" value="ECO:0007669"/>
    <property type="project" value="UniProtKB-SubCell"/>
</dbReference>
<evidence type="ECO:0000256" key="4">
    <source>
        <dbReference type="ARBA" id="ARBA00022692"/>
    </source>
</evidence>
<dbReference type="STRING" id="561184.SAMN05216376_11039"/>
<feature type="transmembrane region" description="Helical" evidence="7">
    <location>
        <begin position="12"/>
        <end position="30"/>
    </location>
</feature>
<dbReference type="Proteomes" id="UP000030960">
    <property type="component" value="Unassembled WGS sequence"/>
</dbReference>
<dbReference type="PROSITE" id="PS50928">
    <property type="entry name" value="ABC_TM1"/>
    <property type="match status" value="1"/>
</dbReference>
<feature type="transmembrane region" description="Helical" evidence="7">
    <location>
        <begin position="195"/>
        <end position="214"/>
    </location>
</feature>
<comment type="subcellular location">
    <subcellularLocation>
        <location evidence="1 7">Cell membrane</location>
        <topology evidence="1 7">Multi-pass membrane protein</topology>
    </subcellularLocation>
</comment>
<dbReference type="SUPFAM" id="SSF161098">
    <property type="entry name" value="MetI-like"/>
    <property type="match status" value="1"/>
</dbReference>
<dbReference type="PATRIC" id="fig|1515334.3.peg.2436"/>
<evidence type="ECO:0000256" key="5">
    <source>
        <dbReference type="ARBA" id="ARBA00022989"/>
    </source>
</evidence>
<dbReference type="Gene3D" id="1.10.3720.10">
    <property type="entry name" value="MetI-like"/>
    <property type="match status" value="1"/>
</dbReference>